<protein>
    <recommendedName>
        <fullName evidence="5">Exonuclease domain-containing protein</fullName>
    </recommendedName>
</protein>
<feature type="domain" description="Exonuclease" evidence="5">
    <location>
        <begin position="9"/>
        <end position="186"/>
    </location>
</feature>
<dbReference type="PANTHER" id="PTHR11046">
    <property type="entry name" value="OLIGORIBONUCLEASE, MITOCHONDRIAL"/>
    <property type="match status" value="1"/>
</dbReference>
<evidence type="ECO:0000256" key="2">
    <source>
        <dbReference type="ARBA" id="ARBA00022722"/>
    </source>
</evidence>
<keyword evidence="2" id="KW-0540">Nuclease</keyword>
<sequence length="188" mass="21561">MTSRTSIAPLVWIDCEMTGLDPSEDVILQICCYITDHKLNLLDKEGYETVIHYEKEILDKMDGWCQKTHSSTGLIARVLESTVTVAQATEELLAYIKKLVPEKGVAFLAGNSIHCDRDFLVRYYPSITEHLHYRIIDVSTVKEAVRMWCSKEVYGGVPVKKLLHEARMDILESIEELRYYKEAVFDGK</sequence>
<dbReference type="Gene3D" id="3.30.420.10">
    <property type="entry name" value="Ribonuclease H-like superfamily/Ribonuclease H"/>
    <property type="match status" value="1"/>
</dbReference>
<accession>A0A292PN33</accession>
<evidence type="ECO:0000313" key="7">
    <source>
        <dbReference type="Proteomes" id="UP001412239"/>
    </source>
</evidence>
<dbReference type="InterPro" id="IPR022894">
    <property type="entry name" value="Oligoribonuclease"/>
</dbReference>
<dbReference type="InterPro" id="IPR036397">
    <property type="entry name" value="RNaseH_sf"/>
</dbReference>
<dbReference type="FunFam" id="3.30.420.10:FF:000003">
    <property type="entry name" value="Oligoribonuclease"/>
    <property type="match status" value="1"/>
</dbReference>
<dbReference type="GO" id="GO:0003676">
    <property type="term" value="F:nucleic acid binding"/>
    <property type="evidence" value="ECO:0007669"/>
    <property type="project" value="InterPro"/>
</dbReference>
<comment type="similarity">
    <text evidence="1">Belongs to the oligoribonuclease family.</text>
</comment>
<dbReference type="InterPro" id="IPR012337">
    <property type="entry name" value="RNaseH-like_sf"/>
</dbReference>
<name>A0A292PN33_9PEZI</name>
<gene>
    <name evidence="6" type="ORF">GSTUAT00007763001</name>
</gene>
<evidence type="ECO:0000259" key="5">
    <source>
        <dbReference type="SMART" id="SM00479"/>
    </source>
</evidence>
<keyword evidence="4" id="KW-0269">Exonuclease</keyword>
<dbReference type="Pfam" id="PF00929">
    <property type="entry name" value="RNase_T"/>
    <property type="match status" value="1"/>
</dbReference>
<dbReference type="GO" id="GO:0005739">
    <property type="term" value="C:mitochondrion"/>
    <property type="evidence" value="ECO:0007669"/>
    <property type="project" value="TreeGrafter"/>
</dbReference>
<dbReference type="GO" id="GO:0000175">
    <property type="term" value="F:3'-5'-RNA exonuclease activity"/>
    <property type="evidence" value="ECO:0007669"/>
    <property type="project" value="InterPro"/>
</dbReference>
<dbReference type="SUPFAM" id="SSF53098">
    <property type="entry name" value="Ribonuclease H-like"/>
    <property type="match status" value="1"/>
</dbReference>
<organism evidence="6 7">
    <name type="scientific">Tuber aestivum</name>
    <name type="common">summer truffle</name>
    <dbReference type="NCBI Taxonomy" id="59557"/>
    <lineage>
        <taxon>Eukaryota</taxon>
        <taxon>Fungi</taxon>
        <taxon>Dikarya</taxon>
        <taxon>Ascomycota</taxon>
        <taxon>Pezizomycotina</taxon>
        <taxon>Pezizomycetes</taxon>
        <taxon>Pezizales</taxon>
        <taxon>Tuberaceae</taxon>
        <taxon>Tuber</taxon>
    </lineage>
</organism>
<evidence type="ECO:0000256" key="1">
    <source>
        <dbReference type="ARBA" id="ARBA00009921"/>
    </source>
</evidence>
<evidence type="ECO:0000256" key="4">
    <source>
        <dbReference type="ARBA" id="ARBA00022839"/>
    </source>
</evidence>
<dbReference type="CDD" id="cd06135">
    <property type="entry name" value="Orn"/>
    <property type="match status" value="1"/>
</dbReference>
<keyword evidence="7" id="KW-1185">Reference proteome</keyword>
<dbReference type="EMBL" id="LN891145">
    <property type="protein sequence ID" value="CUS08181.1"/>
    <property type="molecule type" value="Genomic_DNA"/>
</dbReference>
<dbReference type="InterPro" id="IPR013520">
    <property type="entry name" value="Ribonucl_H"/>
</dbReference>
<dbReference type="Proteomes" id="UP001412239">
    <property type="component" value="Unassembled WGS sequence"/>
</dbReference>
<evidence type="ECO:0000313" key="6">
    <source>
        <dbReference type="EMBL" id="CUS08181.1"/>
    </source>
</evidence>
<keyword evidence="3" id="KW-0378">Hydrolase</keyword>
<dbReference type="NCBIfam" id="NF003765">
    <property type="entry name" value="PRK05359.1"/>
    <property type="match status" value="1"/>
</dbReference>
<reference evidence="6" key="1">
    <citation type="submission" date="2015-10" db="EMBL/GenBank/DDBJ databases">
        <authorList>
            <person name="Regsiter A."/>
            <person name="william w."/>
        </authorList>
    </citation>
    <scope>NUCLEOTIDE SEQUENCE</scope>
    <source>
        <strain evidence="6">Montdore</strain>
    </source>
</reference>
<dbReference type="AlphaFoldDB" id="A0A292PN33"/>
<dbReference type="PANTHER" id="PTHR11046:SF0">
    <property type="entry name" value="OLIGORIBONUCLEASE, MITOCHONDRIAL"/>
    <property type="match status" value="1"/>
</dbReference>
<proteinExistence type="inferred from homology"/>
<dbReference type="SMART" id="SM00479">
    <property type="entry name" value="EXOIII"/>
    <property type="match status" value="1"/>
</dbReference>
<evidence type="ECO:0000256" key="3">
    <source>
        <dbReference type="ARBA" id="ARBA00022801"/>
    </source>
</evidence>